<feature type="compositionally biased region" description="Basic residues" evidence="3">
    <location>
        <begin position="518"/>
        <end position="527"/>
    </location>
</feature>
<evidence type="ECO:0000313" key="6">
    <source>
        <dbReference type="Proteomes" id="UP000297245"/>
    </source>
</evidence>
<evidence type="ECO:0000256" key="3">
    <source>
        <dbReference type="SAM" id="MobiDB-lite"/>
    </source>
</evidence>
<dbReference type="PROSITE" id="PS01173">
    <property type="entry name" value="LIPASE_GDXG_HIS"/>
    <property type="match status" value="1"/>
</dbReference>
<evidence type="ECO:0000256" key="2">
    <source>
        <dbReference type="ARBA" id="ARBA00022801"/>
    </source>
</evidence>
<dbReference type="Gene3D" id="3.40.50.1820">
    <property type="entry name" value="alpha/beta hydrolase"/>
    <property type="match status" value="1"/>
</dbReference>
<keyword evidence="2 5" id="KW-0378">Hydrolase</keyword>
<dbReference type="InterPro" id="IPR013094">
    <property type="entry name" value="AB_hydrolase_3"/>
</dbReference>
<feature type="compositionally biased region" description="Polar residues" evidence="3">
    <location>
        <begin position="485"/>
        <end position="500"/>
    </location>
</feature>
<dbReference type="PANTHER" id="PTHR48081">
    <property type="entry name" value="AB HYDROLASE SUPERFAMILY PROTEIN C4A8.06C"/>
    <property type="match status" value="1"/>
</dbReference>
<organism evidence="5 6">
    <name type="scientific">Dendrothele bispora (strain CBS 962.96)</name>
    <dbReference type="NCBI Taxonomy" id="1314807"/>
    <lineage>
        <taxon>Eukaryota</taxon>
        <taxon>Fungi</taxon>
        <taxon>Dikarya</taxon>
        <taxon>Basidiomycota</taxon>
        <taxon>Agaricomycotina</taxon>
        <taxon>Agaricomycetes</taxon>
        <taxon>Agaricomycetidae</taxon>
        <taxon>Agaricales</taxon>
        <taxon>Agaricales incertae sedis</taxon>
        <taxon>Dendrothele</taxon>
    </lineage>
</organism>
<keyword evidence="6" id="KW-1185">Reference proteome</keyword>
<gene>
    <name evidence="5" type="ORF">K435DRAFT_655313</name>
</gene>
<feature type="domain" description="Alpha/beta hydrolase fold-3" evidence="4">
    <location>
        <begin position="218"/>
        <end position="425"/>
    </location>
</feature>
<proteinExistence type="inferred from homology"/>
<evidence type="ECO:0000256" key="1">
    <source>
        <dbReference type="ARBA" id="ARBA00010515"/>
    </source>
</evidence>
<reference evidence="5 6" key="1">
    <citation type="journal article" date="2019" name="Nat. Ecol. Evol.">
        <title>Megaphylogeny resolves global patterns of mushroom evolution.</title>
        <authorList>
            <person name="Varga T."/>
            <person name="Krizsan K."/>
            <person name="Foldi C."/>
            <person name="Dima B."/>
            <person name="Sanchez-Garcia M."/>
            <person name="Sanchez-Ramirez S."/>
            <person name="Szollosi G.J."/>
            <person name="Szarkandi J.G."/>
            <person name="Papp V."/>
            <person name="Albert L."/>
            <person name="Andreopoulos W."/>
            <person name="Angelini C."/>
            <person name="Antonin V."/>
            <person name="Barry K.W."/>
            <person name="Bougher N.L."/>
            <person name="Buchanan P."/>
            <person name="Buyck B."/>
            <person name="Bense V."/>
            <person name="Catcheside P."/>
            <person name="Chovatia M."/>
            <person name="Cooper J."/>
            <person name="Damon W."/>
            <person name="Desjardin D."/>
            <person name="Finy P."/>
            <person name="Geml J."/>
            <person name="Haridas S."/>
            <person name="Hughes K."/>
            <person name="Justo A."/>
            <person name="Karasinski D."/>
            <person name="Kautmanova I."/>
            <person name="Kiss B."/>
            <person name="Kocsube S."/>
            <person name="Kotiranta H."/>
            <person name="LaButti K.M."/>
            <person name="Lechner B.E."/>
            <person name="Liimatainen K."/>
            <person name="Lipzen A."/>
            <person name="Lukacs Z."/>
            <person name="Mihaltcheva S."/>
            <person name="Morgado L.N."/>
            <person name="Niskanen T."/>
            <person name="Noordeloos M.E."/>
            <person name="Ohm R.A."/>
            <person name="Ortiz-Santana B."/>
            <person name="Ovrebo C."/>
            <person name="Racz N."/>
            <person name="Riley R."/>
            <person name="Savchenko A."/>
            <person name="Shiryaev A."/>
            <person name="Soop K."/>
            <person name="Spirin V."/>
            <person name="Szebenyi C."/>
            <person name="Tomsovsky M."/>
            <person name="Tulloss R.E."/>
            <person name="Uehling J."/>
            <person name="Grigoriev I.V."/>
            <person name="Vagvolgyi C."/>
            <person name="Papp T."/>
            <person name="Martin F.M."/>
            <person name="Miettinen O."/>
            <person name="Hibbett D.S."/>
            <person name="Nagy L.G."/>
        </authorList>
    </citation>
    <scope>NUCLEOTIDE SEQUENCE [LARGE SCALE GENOMIC DNA]</scope>
    <source>
        <strain evidence="5 6">CBS 962.96</strain>
    </source>
</reference>
<dbReference type="GO" id="GO:0016787">
    <property type="term" value="F:hydrolase activity"/>
    <property type="evidence" value="ECO:0007669"/>
    <property type="project" value="UniProtKB-KW"/>
</dbReference>
<dbReference type="EMBL" id="ML179090">
    <property type="protein sequence ID" value="THV01413.1"/>
    <property type="molecule type" value="Genomic_DNA"/>
</dbReference>
<name>A0A4S8MFI8_DENBC</name>
<dbReference type="SUPFAM" id="SSF53474">
    <property type="entry name" value="alpha/beta-Hydrolases"/>
    <property type="match status" value="1"/>
</dbReference>
<protein>
    <submittedName>
        <fullName evidence="5">Alpha/beta-hydrolase</fullName>
    </submittedName>
</protein>
<dbReference type="InterPro" id="IPR050300">
    <property type="entry name" value="GDXG_lipolytic_enzyme"/>
</dbReference>
<dbReference type="PANTHER" id="PTHR48081:SF26">
    <property type="entry name" value="ALPHA_BETA HYDROLASE FOLD-3 DOMAIN-CONTAINING PROTEIN"/>
    <property type="match status" value="1"/>
</dbReference>
<comment type="similarity">
    <text evidence="1">Belongs to the 'GDXG' lipolytic enzyme family.</text>
</comment>
<dbReference type="FunFam" id="3.40.50.1820:FF:000252">
    <property type="entry name" value="Related to calmodulin-dependent protein kinase"/>
    <property type="match status" value="1"/>
</dbReference>
<sequence>MSHLPARVLDLLPWPLNCISLVKYDNPDQSKQKYLNDDDTEQGLTAVLNHYAKPGVSPPSARIDPRLKLQERRPLRLWHMWKYGFVVAAKATEVTVDIVLHNLLGPRRKSWGIEMTIINSLMRGAGRHSALVDVGTIRLLISLVGLVPLPSDALVTPVKFSVRRRNLRGILAEFDKLETGTRELSGEWVVGRKTWQRLQHEWKNSDGSHCSKKKERVVLYIHGGAYYVSSAAAQRMISIPLSKYMDARVFALDYRLAPETTFPGPLHDAVNAYMRLTEDLSIPPENIIVAGDSAGGGLSLALLMYLRDNNYALPSAAILMSPWVDLTMSCESWESNASYDVIPMLAPDDHMNPVALYLGDNMERYITHPYASPLFGDFRGLPPLLIQAGDAEVLRDEITLLAHKATLAGVQVRHELYEDAIHIFQLYPFLEAATRSLVSMRDFVRNFLPQVQSGGPRTLDVKAEKVLEHEIECESARMVRGDGVETSSGLASLRKTVSNPSLGELSSSDTDEDDTGRRLHPSWRRRNWSIAPSQDGDSSSEDEDEKIPIVATRRRSGTLPASISSSDFRKSPSTVSITDPDTPLSPPLVRPMMPQRTSSYVSVSSHKSMTFTHSIPPSPSIRRSRANSYADLSRLVKDWTDTGPANETMYLQRS</sequence>
<evidence type="ECO:0000259" key="4">
    <source>
        <dbReference type="Pfam" id="PF07859"/>
    </source>
</evidence>
<feature type="region of interest" description="Disordered" evidence="3">
    <location>
        <begin position="482"/>
        <end position="593"/>
    </location>
</feature>
<dbReference type="Pfam" id="PF07859">
    <property type="entry name" value="Abhydrolase_3"/>
    <property type="match status" value="1"/>
</dbReference>
<accession>A0A4S8MFI8</accession>
<dbReference type="Proteomes" id="UP000297245">
    <property type="component" value="Unassembled WGS sequence"/>
</dbReference>
<feature type="compositionally biased region" description="Polar residues" evidence="3">
    <location>
        <begin position="559"/>
        <end position="579"/>
    </location>
</feature>
<evidence type="ECO:0000313" key="5">
    <source>
        <dbReference type="EMBL" id="THV01413.1"/>
    </source>
</evidence>
<dbReference type="OrthoDB" id="408631at2759"/>
<dbReference type="InterPro" id="IPR029058">
    <property type="entry name" value="AB_hydrolase_fold"/>
</dbReference>
<dbReference type="AlphaFoldDB" id="A0A4S8MFI8"/>
<dbReference type="InterPro" id="IPR002168">
    <property type="entry name" value="Lipase_GDXG_HIS_AS"/>
</dbReference>